<reference evidence="2" key="1">
    <citation type="submission" date="2020-02" db="EMBL/GenBank/DDBJ databases">
        <authorList>
            <person name="Fillo S."/>
            <person name="Giordani F."/>
            <person name="Tonon E."/>
            <person name="Drigo I."/>
            <person name="Anselmo A."/>
            <person name="Fortunato A."/>
            <person name="Bano L."/>
            <person name="Lista F."/>
        </authorList>
    </citation>
    <scope>NUCLEOTIDE SEQUENCE</scope>
    <source>
        <strain evidence="2">IZSVe-TV_9877_3_12</strain>
    </source>
</reference>
<dbReference type="AlphaFoldDB" id="A0A9Q3V5J3"/>
<dbReference type="PANTHER" id="PTHR43415">
    <property type="entry name" value="SPERMIDINE N(1)-ACETYLTRANSFERASE"/>
    <property type="match status" value="1"/>
</dbReference>
<dbReference type="SUPFAM" id="SSF55729">
    <property type="entry name" value="Acyl-CoA N-acyltransferases (Nat)"/>
    <property type="match status" value="1"/>
</dbReference>
<dbReference type="EC" id="2.3.1.202" evidence="2"/>
<dbReference type="Proteomes" id="UP000813637">
    <property type="component" value="Unassembled WGS sequence"/>
</dbReference>
<proteinExistence type="predicted"/>
<dbReference type="GO" id="GO:0004145">
    <property type="term" value="F:diamine N-acetyltransferase activity"/>
    <property type="evidence" value="ECO:0007669"/>
    <property type="project" value="TreeGrafter"/>
</dbReference>
<keyword evidence="2" id="KW-0012">Acyltransferase</keyword>
<keyword evidence="2" id="KW-0808">Transferase</keyword>
<evidence type="ECO:0000313" key="3">
    <source>
        <dbReference type="Proteomes" id="UP000813637"/>
    </source>
</evidence>
<dbReference type="PROSITE" id="PS51186">
    <property type="entry name" value="GNAT"/>
    <property type="match status" value="1"/>
</dbReference>
<evidence type="ECO:0000259" key="1">
    <source>
        <dbReference type="PROSITE" id="PS51186"/>
    </source>
</evidence>
<reference evidence="2" key="2">
    <citation type="journal article" date="2021" name="Microorganisms">
        <title>Extensive Genome Exploration of Clostridium botulinum Group III Field Strains.</title>
        <authorList>
            <person name="Fillo S."/>
            <person name="Giordani F."/>
            <person name="Tonon E."/>
            <person name="Drigo I."/>
            <person name="Anselmo A."/>
            <person name="Fortunato A."/>
            <person name="Lista F."/>
            <person name="Bano L."/>
        </authorList>
    </citation>
    <scope>NUCLEOTIDE SEQUENCE</scope>
    <source>
        <strain evidence="2">IZSVe-TV_9877_3_12</strain>
    </source>
</reference>
<dbReference type="InterPro" id="IPR016181">
    <property type="entry name" value="Acyl_CoA_acyltransferase"/>
</dbReference>
<comment type="caution">
    <text evidence="2">The sequence shown here is derived from an EMBL/GenBank/DDBJ whole genome shotgun (WGS) entry which is preliminary data.</text>
</comment>
<dbReference type="NCBIfam" id="TIGR03585">
    <property type="entry name" value="PseH"/>
    <property type="match status" value="1"/>
</dbReference>
<evidence type="ECO:0000313" key="2">
    <source>
        <dbReference type="EMBL" id="MCD3194086.1"/>
    </source>
</evidence>
<dbReference type="Gene3D" id="3.40.630.30">
    <property type="match status" value="1"/>
</dbReference>
<gene>
    <name evidence="2" type="primary">pseH</name>
    <name evidence="2" type="ORF">G8S53_02140</name>
</gene>
<dbReference type="Pfam" id="PF13420">
    <property type="entry name" value="Acetyltransf_4"/>
    <property type="match status" value="1"/>
</dbReference>
<dbReference type="PANTHER" id="PTHR43415:SF6">
    <property type="entry name" value="SPERMIDINE N(1)-ACETYLTRANSFERASE"/>
    <property type="match status" value="1"/>
</dbReference>
<organism evidence="2 3">
    <name type="scientific">Clostridium botulinum C</name>
    <dbReference type="NCBI Taxonomy" id="36828"/>
    <lineage>
        <taxon>Bacteria</taxon>
        <taxon>Bacillati</taxon>
        <taxon>Bacillota</taxon>
        <taxon>Clostridia</taxon>
        <taxon>Eubacteriales</taxon>
        <taxon>Clostridiaceae</taxon>
        <taxon>Clostridium</taxon>
    </lineage>
</organism>
<dbReference type="InterPro" id="IPR020036">
    <property type="entry name" value="PseH"/>
</dbReference>
<dbReference type="EMBL" id="JAAMYB010000001">
    <property type="protein sequence ID" value="MCD3194086.1"/>
    <property type="molecule type" value="Genomic_DNA"/>
</dbReference>
<protein>
    <submittedName>
        <fullName evidence="2">UDP-4-amino-4, 6-dideoxy-N-acetyl-beta-L-altrosamine N-acetyltransferase</fullName>
        <ecNumber evidence="2">2.3.1.202</ecNumber>
    </submittedName>
</protein>
<feature type="domain" description="N-acetyltransferase" evidence="1">
    <location>
        <begin position="3"/>
        <end position="164"/>
    </location>
</feature>
<name>A0A9Q3V5J3_CLOBO</name>
<dbReference type="RefSeq" id="WP_198091014.1">
    <property type="nucleotide sequence ID" value="NZ_JAAMYB010000001.1"/>
</dbReference>
<dbReference type="InterPro" id="IPR000182">
    <property type="entry name" value="GNAT_dom"/>
</dbReference>
<accession>A0A9Q3V5J3</accession>
<sequence length="183" mass="22051">MSLKLKKILKEDLNLVAKWRMSEEVTKYMYTDPQITEESQLIWYHSILNDDKVKYWIIEFKDVKIGALCLNDIDYINKKCYWGYYIGDTSFRGKGIAKMLECNIYDYIFFKLNLNKLCTEVFSFNEKVVKIHQKYGSQIEGILKQHILKNGKYYDVVRMGMTKDRWQLVKNNIEYEKIYIEEQ</sequence>